<dbReference type="Pfam" id="PF01459">
    <property type="entry name" value="Porin_3"/>
    <property type="match status" value="1"/>
</dbReference>
<name>A0A485KZP7_9STRA</name>
<dbReference type="InterPro" id="IPR027246">
    <property type="entry name" value="Porin_Euk/Tom40"/>
</dbReference>
<dbReference type="OrthoDB" id="7827681at2759"/>
<reference evidence="2 3" key="1">
    <citation type="submission" date="2019-03" db="EMBL/GenBank/DDBJ databases">
        <authorList>
            <person name="Gaulin E."/>
            <person name="Dumas B."/>
        </authorList>
    </citation>
    <scope>NUCLEOTIDE SEQUENCE [LARGE SCALE GENOMIC DNA]</scope>
    <source>
        <strain evidence="2">CBS 568.67</strain>
    </source>
</reference>
<dbReference type="GO" id="GO:0055085">
    <property type="term" value="P:transmembrane transport"/>
    <property type="evidence" value="ECO:0007669"/>
    <property type="project" value="InterPro"/>
</dbReference>
<dbReference type="GO" id="GO:0005741">
    <property type="term" value="C:mitochondrial outer membrane"/>
    <property type="evidence" value="ECO:0007669"/>
    <property type="project" value="InterPro"/>
</dbReference>
<accession>A0A485KZP7</accession>
<protein>
    <submittedName>
        <fullName evidence="2">Aste57867_13769 protein</fullName>
    </submittedName>
</protein>
<reference evidence="1" key="2">
    <citation type="submission" date="2019-06" db="EMBL/GenBank/DDBJ databases">
        <title>Genomics analysis of Aphanomyces spp. identifies a new class of oomycete effector associated with host adaptation.</title>
        <authorList>
            <person name="Gaulin E."/>
        </authorList>
    </citation>
    <scope>NUCLEOTIDE SEQUENCE</scope>
    <source>
        <strain evidence="1">CBS 578.67</strain>
    </source>
</reference>
<evidence type="ECO:0000313" key="1">
    <source>
        <dbReference type="EMBL" id="KAF0695420.1"/>
    </source>
</evidence>
<dbReference type="Proteomes" id="UP000332933">
    <property type="component" value="Unassembled WGS sequence"/>
</dbReference>
<dbReference type="EMBL" id="VJMH01005480">
    <property type="protein sequence ID" value="KAF0695420.1"/>
    <property type="molecule type" value="Genomic_DNA"/>
</dbReference>
<proteinExistence type="predicted"/>
<keyword evidence="3" id="KW-1185">Reference proteome</keyword>
<evidence type="ECO:0000313" key="2">
    <source>
        <dbReference type="EMBL" id="VFT90602.1"/>
    </source>
</evidence>
<dbReference type="InterPro" id="IPR023614">
    <property type="entry name" value="Porin_dom_sf"/>
</dbReference>
<sequence>MDSQVFLSDLLDVSQLPQVPWVDDSLNKDPLAKKSALFPQPALSGCFMHLRTPSRLLEVHSSLSHNSNLAVSLSKRFVLQNSSDASVIHGMFSLHSQHRLSLRTEMVLPSVGTFTLSALECGQKAVGIAPNAKVGFKGESTMPFAPSIQSNVECAVDLVNGPSIDLGFLAGTSVFCVGVGGRFNTGLEDVETRTVQQKVEKWALLARYVSSDVVAVGSVRDLGNVWRCQIRQNVAPDFDIGSEIEYQRKRGSVALKGQCHKKLNVREGLFGTLDSDGIVGMAYRCRLSPLLEVALSGRVNLLQLETDSHQVGLTFQIG</sequence>
<organism evidence="2 3">
    <name type="scientific">Aphanomyces stellatus</name>
    <dbReference type="NCBI Taxonomy" id="120398"/>
    <lineage>
        <taxon>Eukaryota</taxon>
        <taxon>Sar</taxon>
        <taxon>Stramenopiles</taxon>
        <taxon>Oomycota</taxon>
        <taxon>Saprolegniomycetes</taxon>
        <taxon>Saprolegniales</taxon>
        <taxon>Verrucalvaceae</taxon>
        <taxon>Aphanomyces</taxon>
    </lineage>
</organism>
<dbReference type="EMBL" id="CAADRA010005501">
    <property type="protein sequence ID" value="VFT90602.1"/>
    <property type="molecule type" value="Genomic_DNA"/>
</dbReference>
<dbReference type="AlphaFoldDB" id="A0A485KZP7"/>
<gene>
    <name evidence="2" type="primary">Aste57867_13769</name>
    <name evidence="1" type="ORF">As57867_013719</name>
    <name evidence="2" type="ORF">ASTE57867_13769</name>
</gene>
<dbReference type="Gene3D" id="2.40.160.10">
    <property type="entry name" value="Porin"/>
    <property type="match status" value="1"/>
</dbReference>
<evidence type="ECO:0000313" key="3">
    <source>
        <dbReference type="Proteomes" id="UP000332933"/>
    </source>
</evidence>